<dbReference type="AlphaFoldDB" id="A0A9Q1JJT7"/>
<evidence type="ECO:0000313" key="10">
    <source>
        <dbReference type="EMBL" id="KAJ8420755.1"/>
    </source>
</evidence>
<accession>A0A9Q1JJT7</accession>
<dbReference type="Pfam" id="PF04573">
    <property type="entry name" value="SPC22"/>
    <property type="match status" value="1"/>
</dbReference>
<comment type="subcellular location">
    <subcellularLocation>
        <location evidence="1">Endoplasmic reticulum membrane</location>
        <topology evidence="1">Single-pass type II membrane protein</topology>
    </subcellularLocation>
</comment>
<keyword evidence="5" id="KW-0735">Signal-anchor</keyword>
<evidence type="ECO:0000256" key="1">
    <source>
        <dbReference type="ARBA" id="ARBA00004648"/>
    </source>
</evidence>
<dbReference type="GO" id="GO:0045047">
    <property type="term" value="P:protein targeting to ER"/>
    <property type="evidence" value="ECO:0007669"/>
    <property type="project" value="TreeGrafter"/>
</dbReference>
<dbReference type="InterPro" id="IPR007653">
    <property type="entry name" value="SPC3"/>
</dbReference>
<reference evidence="10" key="1">
    <citation type="submission" date="2022-04" db="EMBL/GenBank/DDBJ databases">
        <title>Carnegiea gigantea Genome sequencing and assembly v2.</title>
        <authorList>
            <person name="Copetti D."/>
            <person name="Sanderson M.J."/>
            <person name="Burquez A."/>
            <person name="Wojciechowski M.F."/>
        </authorList>
    </citation>
    <scope>NUCLEOTIDE SEQUENCE</scope>
    <source>
        <strain evidence="10">SGP5-SGP5p</strain>
        <tissue evidence="10">Aerial part</tissue>
    </source>
</reference>
<evidence type="ECO:0000256" key="7">
    <source>
        <dbReference type="ARBA" id="ARBA00023136"/>
    </source>
</evidence>
<evidence type="ECO:0000313" key="11">
    <source>
        <dbReference type="Proteomes" id="UP001153076"/>
    </source>
</evidence>
<evidence type="ECO:0000256" key="6">
    <source>
        <dbReference type="ARBA" id="ARBA00022989"/>
    </source>
</evidence>
<feature type="signal peptide" evidence="9">
    <location>
        <begin position="1"/>
        <end position="20"/>
    </location>
</feature>
<evidence type="ECO:0000256" key="8">
    <source>
        <dbReference type="ARBA" id="ARBA00029556"/>
    </source>
</evidence>
<evidence type="ECO:0000256" key="9">
    <source>
        <dbReference type="SAM" id="SignalP"/>
    </source>
</evidence>
<keyword evidence="9" id="KW-0732">Signal</keyword>
<evidence type="ECO:0000256" key="3">
    <source>
        <dbReference type="ARBA" id="ARBA00022692"/>
    </source>
</evidence>
<dbReference type="GO" id="GO:0006465">
    <property type="term" value="P:signal peptide processing"/>
    <property type="evidence" value="ECO:0007669"/>
    <property type="project" value="InterPro"/>
</dbReference>
<proteinExistence type="inferred from homology"/>
<dbReference type="PANTHER" id="PTHR12804">
    <property type="entry name" value="MICROSOMAL SIGNAL PEPTIDASE 23 KD SUBUNIT SPC22/23"/>
    <property type="match status" value="1"/>
</dbReference>
<comment type="caution">
    <text evidence="10">The sequence shown here is derived from an EMBL/GenBank/DDBJ whole genome shotgun (WGS) entry which is preliminary data.</text>
</comment>
<comment type="similarity">
    <text evidence="2">Belongs to the SPCS3 family.</text>
</comment>
<keyword evidence="4" id="KW-0256">Endoplasmic reticulum</keyword>
<evidence type="ECO:0000256" key="2">
    <source>
        <dbReference type="ARBA" id="ARBA00009289"/>
    </source>
</evidence>
<dbReference type="GO" id="GO:0005787">
    <property type="term" value="C:signal peptidase complex"/>
    <property type="evidence" value="ECO:0007669"/>
    <property type="project" value="InterPro"/>
</dbReference>
<keyword evidence="7" id="KW-0472">Membrane</keyword>
<feature type="chain" id="PRO_5040170257" description="Signal peptidase complex subunit 3" evidence="9">
    <location>
        <begin position="21"/>
        <end position="181"/>
    </location>
</feature>
<name>A0A9Q1JJT7_9CARY</name>
<dbReference type="EMBL" id="JAKOGI010003175">
    <property type="protein sequence ID" value="KAJ8420755.1"/>
    <property type="molecule type" value="Genomic_DNA"/>
</dbReference>
<evidence type="ECO:0000256" key="4">
    <source>
        <dbReference type="ARBA" id="ARBA00022824"/>
    </source>
</evidence>
<dbReference type="PANTHER" id="PTHR12804:SF0">
    <property type="entry name" value="SIGNAL PEPTIDASE COMPLEX SUBUNIT 3"/>
    <property type="match status" value="1"/>
</dbReference>
<organism evidence="10 11">
    <name type="scientific">Carnegiea gigantea</name>
    <dbReference type="NCBI Taxonomy" id="171969"/>
    <lineage>
        <taxon>Eukaryota</taxon>
        <taxon>Viridiplantae</taxon>
        <taxon>Streptophyta</taxon>
        <taxon>Embryophyta</taxon>
        <taxon>Tracheophyta</taxon>
        <taxon>Spermatophyta</taxon>
        <taxon>Magnoliopsida</taxon>
        <taxon>eudicotyledons</taxon>
        <taxon>Gunneridae</taxon>
        <taxon>Pentapetalae</taxon>
        <taxon>Caryophyllales</taxon>
        <taxon>Cactineae</taxon>
        <taxon>Cactaceae</taxon>
        <taxon>Cactoideae</taxon>
        <taxon>Echinocereeae</taxon>
        <taxon>Carnegiea</taxon>
    </lineage>
</organism>
<dbReference type="Proteomes" id="UP001153076">
    <property type="component" value="Unassembled WGS sequence"/>
</dbReference>
<keyword evidence="3" id="KW-0812">Transmembrane</keyword>
<keyword evidence="11" id="KW-1185">Reference proteome</keyword>
<sequence length="181" mass="20150">MHSFWFRLNALLTLSVTVLGIICALASLSDNFNHPSPSAIIEVLKIHKFQKLSSGNDEVKLTLNVTADLQSLFTWNTKQVEVSFSEPLAWHSLAAFCLPPQTMETRVQMSQNLVHESSHECLVFVFVAAEYETPKNAFNQTLEGSFSLEKFVSSPSSGVKVVLDGVISNIIVMARFHYGMQ</sequence>
<dbReference type="OrthoDB" id="10261524at2759"/>
<protein>
    <recommendedName>
        <fullName evidence="8">Signal peptidase complex subunit 3</fullName>
    </recommendedName>
</protein>
<evidence type="ECO:0000256" key="5">
    <source>
        <dbReference type="ARBA" id="ARBA00022968"/>
    </source>
</evidence>
<gene>
    <name evidence="10" type="ORF">Cgig2_009333</name>
</gene>
<keyword evidence="6" id="KW-1133">Transmembrane helix</keyword>